<dbReference type="EMBL" id="BTGC01000005">
    <property type="protein sequence ID" value="GMM51303.1"/>
    <property type="molecule type" value="Genomic_DNA"/>
</dbReference>
<evidence type="ECO:0000256" key="3">
    <source>
        <dbReference type="ARBA" id="ARBA00022692"/>
    </source>
</evidence>
<evidence type="ECO:0000256" key="2">
    <source>
        <dbReference type="ARBA" id="ARBA00022670"/>
    </source>
</evidence>
<evidence type="ECO:0000259" key="16">
    <source>
        <dbReference type="Pfam" id="PF01435"/>
    </source>
</evidence>
<evidence type="ECO:0000256" key="7">
    <source>
        <dbReference type="ARBA" id="ARBA00022833"/>
    </source>
</evidence>
<dbReference type="GO" id="GO:0005789">
    <property type="term" value="C:endoplasmic reticulum membrane"/>
    <property type="evidence" value="ECO:0007669"/>
    <property type="project" value="UniProtKB-SubCell"/>
</dbReference>
<gene>
    <name evidence="18" type="ORF">DASB73_022610</name>
</gene>
<feature type="binding site" evidence="14">
    <location>
        <position position="298"/>
    </location>
    <ligand>
        <name>Zn(2+)</name>
        <dbReference type="ChEBI" id="CHEBI:29105"/>
        <note>catalytic</note>
    </ligand>
</feature>
<evidence type="ECO:0000256" key="5">
    <source>
        <dbReference type="ARBA" id="ARBA00022801"/>
    </source>
</evidence>
<dbReference type="InterPro" id="IPR032456">
    <property type="entry name" value="Peptidase_M48_N"/>
</dbReference>
<dbReference type="Gene3D" id="3.30.2010.10">
    <property type="entry name" value="Metalloproteases ('zincins'), catalytic domain"/>
    <property type="match status" value="1"/>
</dbReference>
<evidence type="ECO:0000256" key="13">
    <source>
        <dbReference type="PIRSR" id="PIRSR627057-1"/>
    </source>
</evidence>
<evidence type="ECO:0000256" key="10">
    <source>
        <dbReference type="ARBA" id="ARBA00023136"/>
    </source>
</evidence>
<dbReference type="GO" id="GO:0004222">
    <property type="term" value="F:metalloendopeptidase activity"/>
    <property type="evidence" value="ECO:0007669"/>
    <property type="project" value="UniProtKB-UniRule"/>
</dbReference>
<feature type="active site" evidence="13">
    <location>
        <position position="299"/>
    </location>
</feature>
<comment type="similarity">
    <text evidence="12 15">Belongs to the peptidase M48A family.</text>
</comment>
<feature type="binding site" evidence="14">
    <location>
        <position position="302"/>
    </location>
    <ligand>
        <name>Zn(2+)</name>
        <dbReference type="ChEBI" id="CHEBI:29105"/>
        <note>catalytic</note>
    </ligand>
</feature>
<dbReference type="GO" id="GO:0071586">
    <property type="term" value="P:CAAX-box protein processing"/>
    <property type="evidence" value="ECO:0007669"/>
    <property type="project" value="UniProtKB-UniRule"/>
</dbReference>
<keyword evidence="9 15" id="KW-0482">Metalloprotease</keyword>
<keyword evidence="7 14" id="KW-0862">Zinc</keyword>
<comment type="caution">
    <text evidence="15">Lacks conserved residue(s) required for the propagation of feature annotation.</text>
</comment>
<feature type="domain" description="Peptidase M48" evidence="16">
    <location>
        <begin position="228"/>
        <end position="435"/>
    </location>
</feature>
<evidence type="ECO:0000256" key="9">
    <source>
        <dbReference type="ARBA" id="ARBA00023049"/>
    </source>
</evidence>
<keyword evidence="10 15" id="KW-0472">Membrane</keyword>
<feature type="transmembrane region" description="Helical" evidence="15">
    <location>
        <begin position="310"/>
        <end position="330"/>
    </location>
</feature>
<dbReference type="InterPro" id="IPR027057">
    <property type="entry name" value="CAXX_Prtase_1"/>
</dbReference>
<feature type="transmembrane region" description="Helical" evidence="15">
    <location>
        <begin position="120"/>
        <end position="141"/>
    </location>
</feature>
<comment type="caution">
    <text evidence="18">The sequence shown here is derived from an EMBL/GenBank/DDBJ whole genome shotgun (WGS) entry which is preliminary data.</text>
</comment>
<protein>
    <recommendedName>
        <fullName evidence="15">CAAX prenyl protease</fullName>
        <ecNumber evidence="15">3.4.24.84</ecNumber>
    </recommendedName>
</protein>
<evidence type="ECO:0000313" key="19">
    <source>
        <dbReference type="Proteomes" id="UP001362899"/>
    </source>
</evidence>
<dbReference type="InterPro" id="IPR001915">
    <property type="entry name" value="Peptidase_M48"/>
</dbReference>
<comment type="subcellular location">
    <subcellularLocation>
        <location evidence="1 15">Endoplasmic reticulum membrane</location>
        <topology evidence="1 15">Multi-pass membrane protein</topology>
    </subcellularLocation>
</comment>
<keyword evidence="2 15" id="KW-0645">Protease</keyword>
<dbReference type="Proteomes" id="UP001362899">
    <property type="component" value="Unassembled WGS sequence"/>
</dbReference>
<dbReference type="Pfam" id="PF01435">
    <property type="entry name" value="Peptidase_M48"/>
    <property type="match status" value="1"/>
</dbReference>
<evidence type="ECO:0000256" key="4">
    <source>
        <dbReference type="ARBA" id="ARBA00022723"/>
    </source>
</evidence>
<dbReference type="EC" id="3.4.24.84" evidence="15"/>
<dbReference type="FunFam" id="3.30.2010.10:FF:000002">
    <property type="entry name" value="CAAX prenyl protease"/>
    <property type="match status" value="1"/>
</dbReference>
<comment type="function">
    <text evidence="15">Proteolytically removes the C-terminal three residues of farnesylated proteins.</text>
</comment>
<evidence type="ECO:0000256" key="14">
    <source>
        <dbReference type="PIRSR" id="PIRSR627057-2"/>
    </source>
</evidence>
<keyword evidence="3 15" id="KW-0812">Transmembrane</keyword>
<keyword evidence="8 15" id="KW-1133">Transmembrane helix</keyword>
<comment type="catalytic activity">
    <reaction evidence="11 15">
        <text>Hydrolyzes the peptide bond -P2-(S-farnesyl or geranylgeranyl)C-P1'-P2'-P3'-COOH where P1' and P2' are amino acids with aliphatic side chains and P3' is any C-terminal residue.</text>
        <dbReference type="EC" id="3.4.24.84"/>
    </reaction>
</comment>
<feature type="active site" description="Proton donor" evidence="13">
    <location>
        <position position="382"/>
    </location>
</feature>
<feature type="binding site" evidence="14">
    <location>
        <position position="378"/>
    </location>
    <ligand>
        <name>Zn(2+)</name>
        <dbReference type="ChEBI" id="CHEBI:29105"/>
        <note>catalytic</note>
    </ligand>
</feature>
<evidence type="ECO:0000256" key="12">
    <source>
        <dbReference type="ARBA" id="ARBA00060927"/>
    </source>
</evidence>
<feature type="transmembrane region" description="Helical" evidence="15">
    <location>
        <begin position="171"/>
        <end position="190"/>
    </location>
</feature>
<proteinExistence type="inferred from homology"/>
<name>A0AAV5RIK8_STABA</name>
<evidence type="ECO:0000256" key="6">
    <source>
        <dbReference type="ARBA" id="ARBA00022824"/>
    </source>
</evidence>
<dbReference type="PANTHER" id="PTHR10120">
    <property type="entry name" value="CAAX PRENYL PROTEASE 1"/>
    <property type="match status" value="1"/>
</dbReference>
<evidence type="ECO:0000256" key="1">
    <source>
        <dbReference type="ARBA" id="ARBA00004477"/>
    </source>
</evidence>
<dbReference type="Pfam" id="PF16491">
    <property type="entry name" value="Peptidase_M48_N"/>
    <property type="match status" value="1"/>
</dbReference>
<evidence type="ECO:0000256" key="15">
    <source>
        <dbReference type="RuleBase" id="RU366005"/>
    </source>
</evidence>
<keyword evidence="4 14" id="KW-0479">Metal-binding</keyword>
<reference evidence="18 19" key="1">
    <citation type="journal article" date="2023" name="Elife">
        <title>Identification of key yeast species and microbe-microbe interactions impacting larval growth of Drosophila in the wild.</title>
        <authorList>
            <person name="Mure A."/>
            <person name="Sugiura Y."/>
            <person name="Maeda R."/>
            <person name="Honda K."/>
            <person name="Sakurai N."/>
            <person name="Takahashi Y."/>
            <person name="Watada M."/>
            <person name="Katoh T."/>
            <person name="Gotoh A."/>
            <person name="Gotoh Y."/>
            <person name="Taniguchi I."/>
            <person name="Nakamura K."/>
            <person name="Hayashi T."/>
            <person name="Katayama T."/>
            <person name="Uemura T."/>
            <person name="Hattori Y."/>
        </authorList>
    </citation>
    <scope>NUCLEOTIDE SEQUENCE [LARGE SCALE GENOMIC DNA]</scope>
    <source>
        <strain evidence="18 19">SB-73</strain>
    </source>
</reference>
<keyword evidence="5 15" id="KW-0378">Hydrolase</keyword>
<evidence type="ECO:0000259" key="17">
    <source>
        <dbReference type="Pfam" id="PF16491"/>
    </source>
</evidence>
<dbReference type="CDD" id="cd07343">
    <property type="entry name" value="M48A_Zmpste24p_like"/>
    <property type="match status" value="1"/>
</dbReference>
<comment type="cofactor">
    <cofactor evidence="14 15">
        <name>Zn(2+)</name>
        <dbReference type="ChEBI" id="CHEBI:29105"/>
    </cofactor>
    <text evidence="14 15">Binds 1 zinc ion per subunit.</text>
</comment>
<feature type="domain" description="CAAX prenyl protease 1 N-terminal" evidence="17">
    <location>
        <begin position="42"/>
        <end position="225"/>
    </location>
</feature>
<dbReference type="GO" id="GO:0046872">
    <property type="term" value="F:metal ion binding"/>
    <property type="evidence" value="ECO:0007669"/>
    <property type="project" value="UniProtKB-UniRule"/>
</dbReference>
<feature type="transmembrane region" description="Helical" evidence="15">
    <location>
        <begin position="196"/>
        <end position="215"/>
    </location>
</feature>
<sequence>MLGSLVDNVVDMFQASNVDWKKIIIVGAIFDFGFKTVLDVLQYRSQCRASPPAEITKTGLIDQTTFIKSQNYSKSKLRFGMFERTISLFQNIAFLKYNLLPKIWEYSKVTAATYFHGGDIVAGIVTMLIIGAGSTVVGLPLDWYHTFVMEKKFGFNKQTFKLWVVDNIKSWVLALILTPPLLAAILMIINYFGKMFVFYLVLFMLVLNVLAMIIYPTIIAPIFNKYEPLEDGELKTAIENLAASQSFPLGRIYVVDGSTRSTHSNAYFIGLPWYKQIVLYDTLISENTSDEIVAVLSHELGHWKRNHIPFLLASGLLNAGLNFAFLGLFLDNASFFSSLGFNAGDMPTVVALLVFSDALGPLTAILQLVQNLIVRSCEYDADRFSVRLGYGENLKTALVNLNKSNLSSVDADRLYSTFYHSHPILPERLRAINEEMDVKKSAEKKRQ</sequence>
<organism evidence="18 19">
    <name type="scientific">Starmerella bacillaris</name>
    <name type="common">Yeast</name>
    <name type="synonym">Candida zemplinina</name>
    <dbReference type="NCBI Taxonomy" id="1247836"/>
    <lineage>
        <taxon>Eukaryota</taxon>
        <taxon>Fungi</taxon>
        <taxon>Dikarya</taxon>
        <taxon>Ascomycota</taxon>
        <taxon>Saccharomycotina</taxon>
        <taxon>Dipodascomycetes</taxon>
        <taxon>Dipodascales</taxon>
        <taxon>Trichomonascaceae</taxon>
        <taxon>Starmerella</taxon>
    </lineage>
</organism>
<dbReference type="AlphaFoldDB" id="A0AAV5RIK8"/>
<evidence type="ECO:0000256" key="11">
    <source>
        <dbReference type="ARBA" id="ARBA00044456"/>
    </source>
</evidence>
<evidence type="ECO:0000313" key="18">
    <source>
        <dbReference type="EMBL" id="GMM51303.1"/>
    </source>
</evidence>
<keyword evidence="19" id="KW-1185">Reference proteome</keyword>
<evidence type="ECO:0000256" key="8">
    <source>
        <dbReference type="ARBA" id="ARBA00022989"/>
    </source>
</evidence>
<accession>A0AAV5RIK8</accession>
<keyword evidence="6 15" id="KW-0256">Endoplasmic reticulum</keyword>